<reference evidence="2 3" key="1">
    <citation type="submission" date="2016-10" db="EMBL/GenBank/DDBJ databases">
        <authorList>
            <person name="de Groot N.N."/>
        </authorList>
    </citation>
    <scope>NUCLEOTIDE SEQUENCE [LARGE SCALE GENOMIC DNA]</scope>
    <source>
        <strain evidence="2 3">CGMCC 4.5739</strain>
    </source>
</reference>
<gene>
    <name evidence="2" type="ORF">SAMN05421773_102499</name>
</gene>
<dbReference type="Gene3D" id="2.60.120.330">
    <property type="entry name" value="B-lactam Antibiotic, Isopenicillin N Synthase, Chain"/>
    <property type="match status" value="1"/>
</dbReference>
<dbReference type="InterPro" id="IPR050231">
    <property type="entry name" value="Iron_ascorbate_oxido_reductase"/>
</dbReference>
<dbReference type="Proteomes" id="UP000199207">
    <property type="component" value="Unassembled WGS sequence"/>
</dbReference>
<evidence type="ECO:0000313" key="2">
    <source>
        <dbReference type="EMBL" id="SFC26685.1"/>
    </source>
</evidence>
<dbReference type="AlphaFoldDB" id="A0A1I1HS96"/>
<keyword evidence="3" id="KW-1185">Reference proteome</keyword>
<evidence type="ECO:0000259" key="1">
    <source>
        <dbReference type="Pfam" id="PF14226"/>
    </source>
</evidence>
<proteinExistence type="predicted"/>
<dbReference type="InterPro" id="IPR026992">
    <property type="entry name" value="DIOX_N"/>
</dbReference>
<protein>
    <submittedName>
        <fullName evidence="2">Isopenicillin N synthase</fullName>
    </submittedName>
</protein>
<dbReference type="PANTHER" id="PTHR47990">
    <property type="entry name" value="2-OXOGLUTARATE (2OG) AND FE(II)-DEPENDENT OXYGENASE SUPERFAMILY PROTEIN-RELATED"/>
    <property type="match status" value="1"/>
</dbReference>
<accession>A0A1I1HS96</accession>
<dbReference type="STRING" id="910347.SAMN05421773_102499"/>
<dbReference type="OrthoDB" id="21825at2"/>
<organism evidence="2 3">
    <name type="scientific">Streptomyces aidingensis</name>
    <dbReference type="NCBI Taxonomy" id="910347"/>
    <lineage>
        <taxon>Bacteria</taxon>
        <taxon>Bacillati</taxon>
        <taxon>Actinomycetota</taxon>
        <taxon>Actinomycetes</taxon>
        <taxon>Kitasatosporales</taxon>
        <taxon>Streptomycetaceae</taxon>
        <taxon>Streptomyces</taxon>
    </lineage>
</organism>
<feature type="domain" description="Non-haem dioxygenase N-terminal" evidence="1">
    <location>
        <begin position="21"/>
        <end position="119"/>
    </location>
</feature>
<dbReference type="RefSeq" id="WP_093837763.1">
    <property type="nucleotide sequence ID" value="NZ_FOLM01000002.1"/>
</dbReference>
<sequence>MTLLQTFRVPELVTGTGYDSRLGRAMIRAWRVDGVFQIVLPAGRQTAVRDALAAGRRFFALPESVKNRCVSDLSYSGYAAATTAAEALPESFTVCKDVPLDDARVLARWPCHGPVPWPADPEHRRAVNACLAVLGSLGDRLLKLAALGLGTADGEELTSCTFDGWHHARLVRHPPAGTGARTGHGLLMLTAQQRPGGLAVRPPVRGEKRYRNWLAEESTTGMYEDEPPWTEVDPEPGPGPRTLTVLPGDLMQYLTHGTLPATPYRMLPRAAGRIVLDYFHEPNFAACLRPLGTAAATATGGAASPPFLHYGSHFTHLFARRHPDRGTTRRIIAEERLAVLDDLRYTAGRPAFEVC</sequence>
<dbReference type="EMBL" id="FOLM01000002">
    <property type="protein sequence ID" value="SFC26685.1"/>
    <property type="molecule type" value="Genomic_DNA"/>
</dbReference>
<dbReference type="Pfam" id="PF14226">
    <property type="entry name" value="DIOX_N"/>
    <property type="match status" value="1"/>
</dbReference>
<dbReference type="InterPro" id="IPR027443">
    <property type="entry name" value="IPNS-like_sf"/>
</dbReference>
<dbReference type="SUPFAM" id="SSF51197">
    <property type="entry name" value="Clavaminate synthase-like"/>
    <property type="match status" value="1"/>
</dbReference>
<name>A0A1I1HS96_9ACTN</name>
<evidence type="ECO:0000313" key="3">
    <source>
        <dbReference type="Proteomes" id="UP000199207"/>
    </source>
</evidence>